<dbReference type="Proteomes" id="UP000721844">
    <property type="component" value="Unassembled WGS sequence"/>
</dbReference>
<feature type="compositionally biased region" description="Basic residues" evidence="1">
    <location>
        <begin position="79"/>
        <end position="91"/>
    </location>
</feature>
<reference evidence="2 3" key="1">
    <citation type="journal article" date="2021" name="Microorganisms">
        <title>Acidisoma silvae sp. nov. and Acidisomacellulosilytica sp. nov., Two Acidophilic Bacteria Isolated from Decaying Wood, Hydrolyzing Cellulose and Producing Poly-3-hydroxybutyrate.</title>
        <authorList>
            <person name="Mieszkin S."/>
            <person name="Pouder E."/>
            <person name="Uroz S."/>
            <person name="Simon-Colin C."/>
            <person name="Alain K."/>
        </authorList>
    </citation>
    <scope>NUCLEOTIDE SEQUENCE [LARGE SCALE GENOMIC DNA]</scope>
    <source>
        <strain evidence="2 3">HW T5.17</strain>
    </source>
</reference>
<keyword evidence="3" id="KW-1185">Reference proteome</keyword>
<dbReference type="RefSeq" id="WP_227306732.1">
    <property type="nucleotide sequence ID" value="NZ_JAESVA010000002.1"/>
</dbReference>
<feature type="compositionally biased region" description="Basic residues" evidence="1">
    <location>
        <begin position="57"/>
        <end position="68"/>
    </location>
</feature>
<comment type="caution">
    <text evidence="2">The sequence shown here is derived from an EMBL/GenBank/DDBJ whole genome shotgun (WGS) entry which is preliminary data.</text>
</comment>
<feature type="compositionally biased region" description="Basic and acidic residues" evidence="1">
    <location>
        <begin position="1"/>
        <end position="30"/>
    </location>
</feature>
<accession>A0A964E364</accession>
<gene>
    <name evidence="2" type="ORF">ACELLULO517_07755</name>
</gene>
<organism evidence="2 3">
    <name type="scientific">Acidisoma cellulosilyticum</name>
    <dbReference type="NCBI Taxonomy" id="2802395"/>
    <lineage>
        <taxon>Bacteria</taxon>
        <taxon>Pseudomonadati</taxon>
        <taxon>Pseudomonadota</taxon>
        <taxon>Alphaproteobacteria</taxon>
        <taxon>Acetobacterales</taxon>
        <taxon>Acidocellaceae</taxon>
        <taxon>Acidisoma</taxon>
    </lineage>
</organism>
<protein>
    <submittedName>
        <fullName evidence="2">Uncharacterized protein</fullName>
    </submittedName>
</protein>
<evidence type="ECO:0000256" key="1">
    <source>
        <dbReference type="SAM" id="MobiDB-lite"/>
    </source>
</evidence>
<sequence length="121" mass="13139">MTKQRKEGGKVSDADWDAKEGDKAEDKDTSETYAGKGSNVEKESKGEMRKRGGNVTKSRHERHERKRGGRTENMEGMAAKKRLDRPGRKRGGGVGSDSSPLTTASRTKDRVGGSEDSRSGG</sequence>
<feature type="compositionally biased region" description="Basic and acidic residues" evidence="1">
    <location>
        <begin position="106"/>
        <end position="121"/>
    </location>
</feature>
<dbReference type="AlphaFoldDB" id="A0A964E364"/>
<evidence type="ECO:0000313" key="2">
    <source>
        <dbReference type="EMBL" id="MCB8880126.1"/>
    </source>
</evidence>
<proteinExistence type="predicted"/>
<feature type="compositionally biased region" description="Polar residues" evidence="1">
    <location>
        <begin position="96"/>
        <end position="105"/>
    </location>
</feature>
<name>A0A964E364_9PROT</name>
<feature type="compositionally biased region" description="Basic and acidic residues" evidence="1">
    <location>
        <begin position="39"/>
        <end position="50"/>
    </location>
</feature>
<evidence type="ECO:0000313" key="3">
    <source>
        <dbReference type="Proteomes" id="UP000721844"/>
    </source>
</evidence>
<feature type="region of interest" description="Disordered" evidence="1">
    <location>
        <begin position="1"/>
        <end position="121"/>
    </location>
</feature>
<dbReference type="EMBL" id="JAESVA010000002">
    <property type="protein sequence ID" value="MCB8880126.1"/>
    <property type="molecule type" value="Genomic_DNA"/>
</dbReference>